<evidence type="ECO:0000256" key="2">
    <source>
        <dbReference type="ARBA" id="ARBA00022676"/>
    </source>
</evidence>
<feature type="domain" description="Nanos-type" evidence="5">
    <location>
        <begin position="118"/>
        <end position="168"/>
    </location>
</feature>
<sequence>MDAQYRMIEQNIESLLDDQDTLTLAGLEEPPVKSPNFIPYKTLETVAMEGPILGQYTKWSTVESDELFHQQHSADLPVFAQAMPPAYMKNFTWEAMQKFLLNCLSAQMQQTMTITKQICSFCKKNGMTFATYSSHSLRVNGVLQCPFLLNCQCTYCLRNGHTTRYCPLKERTSSIASSPFFDIRDFAKDENYHLALHTFSLDTFYGEFNAACRNLKSVSEARKFKFRHYFNLLLRAVRNIKGDPSSISNTTKGLQSEIKANISLKTDWNEAVKWFAIEKKKHSDFAKDENYHLALHTFSLNTFYGEFNAACRNLKSVKEAQQFKFRHYFNLLLRAVRNVKGEPSSISNTTKVYRGCNVKFPNLVVGQNAGRVTLLSYHCIRQFFSIAVERAILKSPLINCFCRCVGQVALKNLCSLLYSVVQLFNKLQSGFDPLSFGLEITNIFDKLGTFLIVEFLSRTQYQKMSNSKLKVLFAPAQGMGHIGACHGLADILRQQGHECVIILDIKFKGRLAKHGHQEAILQEIGPESHSITEPELLQSFFKSHTDDIIAMPPIDVIKSIGPIIGQMFEDSQKLEVNFKAVVDSVSPDVIICDTHIASPALMNSGIPWILLCSMAPMEFYNSCNPDDKLPPAWSGLSINGNKDDWQEFRKQHASLGGNLHEEVDKWYYNLSDKHLPATGLQPLSPFLNIYITPEELDFKDAQSLGEKWVGVNGFVRQTNETITLPDWLIAKPGKLILLSLGSLASGHLELMKFVTESLSKSAHKFIVCTGINHDKYTLPDNMWGQPFLPQAALYPMVDCVIAHGGNNSLYESFYYGKPLLLIPIFFDQFDNAQRLVDTNLGYRLPRGSSADEFVKIVDQLANDNELSVRMKEISERIKNCNDRQTITERIEQIARQNKQ</sequence>
<dbReference type="InterPro" id="IPR002213">
    <property type="entry name" value="UDP_glucos_trans"/>
</dbReference>
<evidence type="ECO:0000313" key="7">
    <source>
        <dbReference type="Proteomes" id="UP001151699"/>
    </source>
</evidence>
<dbReference type="PROSITE" id="PS51522">
    <property type="entry name" value="ZF_NANOS"/>
    <property type="match status" value="1"/>
</dbReference>
<dbReference type="OrthoDB" id="5835829at2759"/>
<dbReference type="AlphaFoldDB" id="A0A9Q0MW09"/>
<dbReference type="Proteomes" id="UP001151699">
    <property type="component" value="Chromosome X"/>
</dbReference>
<keyword evidence="4" id="KW-0810">Translation regulation</keyword>
<dbReference type="PANTHER" id="PTHR48043">
    <property type="entry name" value="EG:EG0003.4 PROTEIN-RELATED"/>
    <property type="match status" value="1"/>
</dbReference>
<comment type="caution">
    <text evidence="6">The sequence shown here is derived from an EMBL/GenBank/DDBJ whole genome shotgun (WGS) entry which is preliminary data.</text>
</comment>
<dbReference type="SUPFAM" id="SSF56399">
    <property type="entry name" value="ADP-ribosylation"/>
    <property type="match status" value="1"/>
</dbReference>
<dbReference type="EMBL" id="WJQU01000003">
    <property type="protein sequence ID" value="KAJ6638329.1"/>
    <property type="molecule type" value="Genomic_DNA"/>
</dbReference>
<accession>A0A9Q0MW09</accession>
<dbReference type="Pfam" id="PF00201">
    <property type="entry name" value="UDPGT"/>
    <property type="match status" value="1"/>
</dbReference>
<dbReference type="CDD" id="cd03784">
    <property type="entry name" value="GT1_Gtf-like"/>
    <property type="match status" value="1"/>
</dbReference>
<proteinExistence type="inferred from homology"/>
<dbReference type="InterPro" id="IPR050271">
    <property type="entry name" value="UDP-glycosyltransferase"/>
</dbReference>
<reference evidence="6" key="1">
    <citation type="submission" date="2022-07" db="EMBL/GenBank/DDBJ databases">
        <authorList>
            <person name="Trinca V."/>
            <person name="Uliana J.V.C."/>
            <person name="Torres T.T."/>
            <person name="Ward R.J."/>
            <person name="Monesi N."/>
        </authorList>
    </citation>
    <scope>NUCLEOTIDE SEQUENCE</scope>
    <source>
        <strain evidence="6">HSMRA1968</strain>
        <tissue evidence="6">Whole embryos</tissue>
    </source>
</reference>
<dbReference type="Gene3D" id="3.40.50.2000">
    <property type="entry name" value="Glycogen Phosphorylase B"/>
    <property type="match status" value="2"/>
</dbReference>
<keyword evidence="3" id="KW-0808">Transferase</keyword>
<evidence type="ECO:0000256" key="3">
    <source>
        <dbReference type="ARBA" id="ARBA00022679"/>
    </source>
</evidence>
<dbReference type="Gene3D" id="3.90.176.10">
    <property type="entry name" value="Toxin ADP-ribosyltransferase, Chain A, domain 1"/>
    <property type="match status" value="1"/>
</dbReference>
<dbReference type="GO" id="GO:0008270">
    <property type="term" value="F:zinc ion binding"/>
    <property type="evidence" value="ECO:0007669"/>
    <property type="project" value="UniProtKB-KW"/>
</dbReference>
<dbReference type="InterPro" id="IPR024161">
    <property type="entry name" value="Znf_nanos-typ"/>
</dbReference>
<dbReference type="Gene3D" id="4.10.60.30">
    <property type="entry name" value="Nanos, RNA-binding domain"/>
    <property type="match status" value="1"/>
</dbReference>
<keyword evidence="4" id="KW-0863">Zinc-finger</keyword>
<dbReference type="GO" id="GO:0008194">
    <property type="term" value="F:UDP-glycosyltransferase activity"/>
    <property type="evidence" value="ECO:0007669"/>
    <property type="project" value="InterPro"/>
</dbReference>
<keyword evidence="4" id="KW-0479">Metal-binding</keyword>
<keyword evidence="4" id="KW-0694">RNA-binding</keyword>
<evidence type="ECO:0000313" key="6">
    <source>
        <dbReference type="EMBL" id="KAJ6638329.1"/>
    </source>
</evidence>
<gene>
    <name evidence="6" type="primary">ydhE</name>
    <name evidence="6" type="ORF">Bhyg_11064</name>
</gene>
<dbReference type="SUPFAM" id="SSF53756">
    <property type="entry name" value="UDP-Glycosyltransferase/glycogen phosphorylase"/>
    <property type="match status" value="1"/>
</dbReference>
<organism evidence="6 7">
    <name type="scientific">Pseudolycoriella hygida</name>
    <dbReference type="NCBI Taxonomy" id="35572"/>
    <lineage>
        <taxon>Eukaryota</taxon>
        <taxon>Metazoa</taxon>
        <taxon>Ecdysozoa</taxon>
        <taxon>Arthropoda</taxon>
        <taxon>Hexapoda</taxon>
        <taxon>Insecta</taxon>
        <taxon>Pterygota</taxon>
        <taxon>Neoptera</taxon>
        <taxon>Endopterygota</taxon>
        <taxon>Diptera</taxon>
        <taxon>Nematocera</taxon>
        <taxon>Sciaroidea</taxon>
        <taxon>Sciaridae</taxon>
        <taxon>Pseudolycoriella</taxon>
    </lineage>
</organism>
<evidence type="ECO:0000256" key="1">
    <source>
        <dbReference type="ARBA" id="ARBA00009995"/>
    </source>
</evidence>
<dbReference type="PANTHER" id="PTHR48043:SF145">
    <property type="entry name" value="FI06409P-RELATED"/>
    <property type="match status" value="1"/>
</dbReference>
<keyword evidence="2" id="KW-0328">Glycosyltransferase</keyword>
<dbReference type="GO" id="GO:0003723">
    <property type="term" value="F:RNA binding"/>
    <property type="evidence" value="ECO:0007669"/>
    <property type="project" value="UniProtKB-UniRule"/>
</dbReference>
<dbReference type="InterPro" id="IPR038129">
    <property type="entry name" value="Nanos_sf"/>
</dbReference>
<dbReference type="Pfam" id="PF05741">
    <property type="entry name" value="zf-nanos"/>
    <property type="match status" value="1"/>
</dbReference>
<evidence type="ECO:0000256" key="4">
    <source>
        <dbReference type="PROSITE-ProRule" id="PRU00855"/>
    </source>
</evidence>
<keyword evidence="7" id="KW-1185">Reference proteome</keyword>
<comment type="similarity">
    <text evidence="4">Belongs to the nanos family.</text>
</comment>
<protein>
    <submittedName>
        <fullName evidence="6">UDP-glucosyltransferase YdhE</fullName>
    </submittedName>
</protein>
<dbReference type="GO" id="GO:0006417">
    <property type="term" value="P:regulation of translation"/>
    <property type="evidence" value="ECO:0007669"/>
    <property type="project" value="UniProtKB-UniRule"/>
</dbReference>
<name>A0A9Q0MW09_9DIPT</name>
<keyword evidence="4" id="KW-0862">Zinc</keyword>
<comment type="similarity">
    <text evidence="1">Belongs to the UDP-glycosyltransferase family.</text>
</comment>
<evidence type="ECO:0000259" key="5">
    <source>
        <dbReference type="PROSITE" id="PS51522"/>
    </source>
</evidence>